<sequence length="1154" mass="129673">MSQVPMFRRGAQKRKKVKEAREAVSAVQEATTAIEGHEVTGGPQVGPEEEQASRSGLLEQESSVISMKEEATGDSSFTDVLYPDLSQSQGAGLFSSSRPGCWSSPDISGDGQILGGGVAPDHCEERASRPGNSRIPGKDHRRYYHNHWRLEYLMDFNARSHSMICMVCGSSLATLKLSTIKRHILQKHPYSLNWTSSEKEVIIGSWDAHLSVDAQTLTTAEDPGIPIPKKRRRRLPPVSKGTWRPLAGPEIIQPSSPDTSHLEQYLNESLQQWFRVEFLMDYDCQGNQLHCMMCATVLPSLNLADIKNHILQTHPTSLQLTPTQKSVILEAWANRGENIEEEVEDELEEDDDEEEEEDEEDDDLEKRDIEESNEFVKEPNVVVNDDKDISEGLEKQNSASTFEVMEEDVSSDNESQTEKDQLKLSSVPRLEQEKLKEINDQRLECDKQKTRKSRHPTDEKQEAPGPEEEAIKSGKSPLLEGKHLNKKEAQLWDSKDTKPRPALESDNAKHKEDQKRQEEPLNKFHKSLKVQKKSEDPPSEDDTIAEADQLQGRNLQKDTSQAIEEGHGTELNKGKVQTTVRAQITVDDGKKLLLDAKNKQTVQTQHMDLNGKAVLGIGLPVLKVDSQTPLIIARVSVIPDSSVIHPLKPCLMKPWKSSTLQPIMPAPVQPIIPSAVQPIIPSLVQPIMPAPVQPVIPSLVQPIMPAPVQPIMPMASSAQPLMPTLSATSELAKSWRAIAPKVSAADSTLLKPPSADVTRWPLGIDPMLWEVCLWRENKDNSQYGAYQHHWHSDFLMDYNGLRGSVVCMYCCSSLTVLKESSIKRHIIQKHPHTGNFTTEEKNAVIHEWETRVAEVRKMVPELQKEATGDSDTIQDGVIVANGDLVEEAEDEKSTTTNAQTTEGRGASWDFAFGRVQGVTNDPRTYQHERWKLEYLMDYTPQKDGLICMVCGVILMNPKISSVKMHIQQKHPDTTYFSDQEKTVVMEEWEQKMAAGHKKIVHQDGGDEIYIEINEESSLSANNGLNAEICNPQSKMITPSVSKPASSAPSLPPPCNSAKRNYQVRWRTEFMMDYDCRRQGLICMVCGGTLATLKVSTIKRHIVQVHPYSVDFTAEERQRILEAYSEMALHYIHSEECFKQQPQDELKKGRRKNIE</sequence>
<feature type="compositionally biased region" description="Basic and acidic residues" evidence="1">
    <location>
        <begin position="480"/>
        <end position="522"/>
    </location>
</feature>
<dbReference type="GeneTree" id="ENSGT00600000084617"/>
<gene>
    <name evidence="3 6" type="primary">zfta</name>
    <name evidence="5" type="synonym">c11orf95</name>
</gene>
<feature type="compositionally biased region" description="Basic and acidic residues" evidence="1">
    <location>
        <begin position="384"/>
        <end position="394"/>
    </location>
</feature>
<evidence type="ECO:0000313" key="3">
    <source>
        <dbReference type="Ensembl" id="ENSXETP00000070841"/>
    </source>
</evidence>
<dbReference type="Pfam" id="PF18658">
    <property type="entry name" value="zf-C2H2_12"/>
    <property type="match status" value="5"/>
</dbReference>
<feature type="domain" description="C2H2-type" evidence="2">
    <location>
        <begin position="1080"/>
        <end position="1105"/>
    </location>
</feature>
<dbReference type="KEGG" id="xtr:100492912"/>
<feature type="domain" description="C2H2-type" evidence="2">
    <location>
        <begin position="163"/>
        <end position="188"/>
    </location>
</feature>
<feature type="region of interest" description="Disordered" evidence="1">
    <location>
        <begin position="221"/>
        <end position="241"/>
    </location>
</feature>
<dbReference type="Proteomes" id="UP000008143">
    <property type="component" value="Chromosome 4"/>
</dbReference>
<feature type="domain" description="C2H2-type" evidence="2">
    <location>
        <begin position="289"/>
        <end position="314"/>
    </location>
</feature>
<evidence type="ECO:0000313" key="5">
    <source>
        <dbReference type="RefSeq" id="XP_002941790.3"/>
    </source>
</evidence>
<keyword evidence="4" id="KW-1185">Reference proteome</keyword>
<dbReference type="PANTHER" id="PTHR34589:SF2">
    <property type="entry name" value="ZINC FINGER TRANSLOCATION-ASSOCIATED PROTEIN"/>
    <property type="match status" value="1"/>
</dbReference>
<dbReference type="AGR" id="Xenbase:XB-GENE-6469698"/>
<feature type="region of interest" description="Disordered" evidence="1">
    <location>
        <begin position="335"/>
        <end position="542"/>
    </location>
</feature>
<dbReference type="OMA" id="QPIMPAT"/>
<dbReference type="GO" id="GO:0045892">
    <property type="term" value="P:negative regulation of DNA-templated transcription"/>
    <property type="evidence" value="ECO:0000318"/>
    <property type="project" value="GO_Central"/>
</dbReference>
<dbReference type="RefSeq" id="XP_002941790.3">
    <property type="nucleotide sequence ID" value="XM_002941744.5"/>
</dbReference>
<feature type="region of interest" description="Disordered" evidence="1">
    <location>
        <begin position="1"/>
        <end position="61"/>
    </location>
</feature>
<name>A0A6I8QEM0_XENTR</name>
<accession>A0A6I8QEM0</accession>
<dbReference type="Ensembl" id="ENSXETT00000094281">
    <property type="protein sequence ID" value="ENSXETP00000070841"/>
    <property type="gene ID" value="ENSXETG00000037021"/>
</dbReference>
<evidence type="ECO:0000313" key="6">
    <source>
        <dbReference type="Xenbase" id="XB-GENE-6469698"/>
    </source>
</evidence>
<reference evidence="3" key="1">
    <citation type="journal article" date="2010" name="Science">
        <title>The genome of the Western clawed frog Xenopus tropicalis.</title>
        <authorList>
            <person name="Hellsten U."/>
            <person name="Harland R.M."/>
            <person name="Gilchrist M.J."/>
            <person name="Hendrix D."/>
            <person name="Jurka J."/>
            <person name="Kapitonov V."/>
            <person name="Ovcharenko I."/>
            <person name="Putnam N.H."/>
            <person name="Shu S."/>
            <person name="Taher L."/>
            <person name="Blitz I.L."/>
            <person name="Blumberg B."/>
            <person name="Dichmann D.S."/>
            <person name="Dubchak I."/>
            <person name="Amaya E."/>
            <person name="Detter J.C."/>
            <person name="Fletcher R."/>
            <person name="Gerhard D.S."/>
            <person name="Goodstein D."/>
            <person name="Graves T."/>
            <person name="Grigoriev I.V."/>
            <person name="Grimwood J."/>
            <person name="Kawashima T."/>
            <person name="Lindquist E."/>
            <person name="Lucas S.M."/>
            <person name="Mead P.E."/>
            <person name="Mitros T."/>
            <person name="Ogino H."/>
            <person name="Ohta Y."/>
            <person name="Poliakov A.V."/>
            <person name="Pollet N."/>
            <person name="Robert J."/>
            <person name="Salamov A."/>
            <person name="Sater A.K."/>
            <person name="Schmutz J."/>
            <person name="Terry A."/>
            <person name="Vize P.D."/>
            <person name="Warren W.C."/>
            <person name="Wells D."/>
            <person name="Wills A."/>
            <person name="Wilson R.K."/>
            <person name="Zimmerman L.B."/>
            <person name="Zorn A.M."/>
            <person name="Grainger R."/>
            <person name="Grammer T."/>
            <person name="Khokha M.K."/>
            <person name="Richardson P.M."/>
            <person name="Rokhsar D.S."/>
        </authorList>
    </citation>
    <scope>NUCLEOTIDE SEQUENCE [LARGE SCALE GENOMIC DNA]</scope>
    <source>
        <strain evidence="3">Nigerian</strain>
    </source>
</reference>
<reference evidence="3" key="2">
    <citation type="submission" date="2020-05" db="UniProtKB">
        <authorList>
            <consortium name="Ensembl"/>
        </authorList>
    </citation>
    <scope>IDENTIFICATION</scope>
</reference>
<dbReference type="InterPro" id="IPR040647">
    <property type="entry name" value="SPIN-DOC_Znf-C2H2"/>
</dbReference>
<dbReference type="Xenbase" id="XB-GENE-6469698">
    <property type="gene designation" value="zfta"/>
</dbReference>
<reference evidence="5" key="3">
    <citation type="submission" date="2025-04" db="UniProtKB">
        <authorList>
            <consortium name="RefSeq"/>
        </authorList>
    </citation>
    <scope>IDENTIFICATION</scope>
    <source>
        <strain evidence="5">Nigerian</strain>
        <tissue evidence="5">Liver and blood</tissue>
    </source>
</reference>
<dbReference type="InterPro" id="IPR013087">
    <property type="entry name" value="Znf_C2H2_type"/>
</dbReference>
<proteinExistence type="predicted"/>
<feature type="compositionally biased region" description="Basic and acidic residues" evidence="1">
    <location>
        <begin position="430"/>
        <end position="448"/>
    </location>
</feature>
<feature type="compositionally biased region" description="Acidic residues" evidence="1">
    <location>
        <begin position="339"/>
        <end position="363"/>
    </location>
</feature>
<dbReference type="AlphaFoldDB" id="A0A6I8QEM0"/>
<feature type="domain" description="C2H2-type" evidence="2">
    <location>
        <begin position="805"/>
        <end position="830"/>
    </location>
</feature>
<evidence type="ECO:0000256" key="1">
    <source>
        <dbReference type="SAM" id="MobiDB-lite"/>
    </source>
</evidence>
<dbReference type="Ensembl" id="ENSXETT00000106580">
    <property type="protein sequence ID" value="ENSXETP00000114673"/>
    <property type="gene ID" value="ENSXETG00000037021"/>
</dbReference>
<dbReference type="InterPro" id="IPR052675">
    <property type="entry name" value="ZnF_transloc-Spindlin_int"/>
</dbReference>
<dbReference type="PANTHER" id="PTHR34589">
    <property type="entry name" value="SIMILAR TO RIKEN CDNA 2700081O15"/>
    <property type="match status" value="1"/>
</dbReference>
<protein>
    <submittedName>
        <fullName evidence="5">Spindlin interactor and repressor of chromatin-binding protein isoform X1</fullName>
    </submittedName>
    <submittedName>
        <fullName evidence="3">Zinc finger translocation associated</fullName>
    </submittedName>
</protein>
<dbReference type="Bgee" id="ENSXETG00000037021">
    <property type="expression patterns" value="Expressed in brain and 14 other cell types or tissues"/>
</dbReference>
<evidence type="ECO:0000313" key="4">
    <source>
        <dbReference type="Proteomes" id="UP000008143"/>
    </source>
</evidence>
<dbReference type="OrthoDB" id="9945249at2759"/>
<evidence type="ECO:0000259" key="2">
    <source>
        <dbReference type="SMART" id="SM00355"/>
    </source>
</evidence>
<feature type="domain" description="C2H2-type" evidence="2">
    <location>
        <begin position="945"/>
        <end position="970"/>
    </location>
</feature>
<dbReference type="SMART" id="SM00355">
    <property type="entry name" value="ZnF_C2H2"/>
    <property type="match status" value="5"/>
</dbReference>
<feature type="compositionally biased region" description="Basic and acidic residues" evidence="1">
    <location>
        <begin position="364"/>
        <end position="377"/>
    </location>
</feature>
<organism evidence="3">
    <name type="scientific">Xenopus tropicalis</name>
    <name type="common">Western clawed frog</name>
    <name type="synonym">Silurana tropicalis</name>
    <dbReference type="NCBI Taxonomy" id="8364"/>
    <lineage>
        <taxon>Eukaryota</taxon>
        <taxon>Metazoa</taxon>
        <taxon>Chordata</taxon>
        <taxon>Craniata</taxon>
        <taxon>Vertebrata</taxon>
        <taxon>Euteleostomi</taxon>
        <taxon>Amphibia</taxon>
        <taxon>Batrachia</taxon>
        <taxon>Anura</taxon>
        <taxon>Pipoidea</taxon>
        <taxon>Pipidae</taxon>
        <taxon>Xenopodinae</taxon>
        <taxon>Xenopus</taxon>
        <taxon>Silurana</taxon>
    </lineage>
</organism>